<dbReference type="Pfam" id="PF08378">
    <property type="entry name" value="NERD"/>
    <property type="match status" value="1"/>
</dbReference>
<dbReference type="Proteomes" id="UP000533476">
    <property type="component" value="Unassembled WGS sequence"/>
</dbReference>
<keyword evidence="3" id="KW-1185">Reference proteome</keyword>
<evidence type="ECO:0000313" key="2">
    <source>
        <dbReference type="EMBL" id="NMP25036.1"/>
    </source>
</evidence>
<name>A0A7Y0Q5F9_9FIRM</name>
<reference evidence="2 3" key="1">
    <citation type="submission" date="2020-04" db="EMBL/GenBank/DDBJ databases">
        <authorList>
            <person name="Zhang R."/>
            <person name="Schippers A."/>
        </authorList>
    </citation>
    <scope>NUCLEOTIDE SEQUENCE [LARGE SCALE GENOMIC DNA]</scope>
    <source>
        <strain evidence="2 3">DSM 109850</strain>
    </source>
</reference>
<dbReference type="EMBL" id="JABBVZ010000206">
    <property type="protein sequence ID" value="NMP25036.1"/>
    <property type="molecule type" value="Genomic_DNA"/>
</dbReference>
<dbReference type="InterPro" id="IPR011528">
    <property type="entry name" value="NERD"/>
</dbReference>
<dbReference type="RefSeq" id="WP_169103236.1">
    <property type="nucleotide sequence ID" value="NZ_JABBVZ010000206.1"/>
</dbReference>
<dbReference type="PROSITE" id="PS50965">
    <property type="entry name" value="NERD"/>
    <property type="match status" value="1"/>
</dbReference>
<gene>
    <name evidence="2" type="ORF">HIJ39_22275</name>
</gene>
<protein>
    <submittedName>
        <fullName evidence="2">NERD domain-containing protein</fullName>
    </submittedName>
</protein>
<comment type="caution">
    <text evidence="2">The sequence shown here is derived from an EMBL/GenBank/DDBJ whole genome shotgun (WGS) entry which is preliminary data.</text>
</comment>
<proteinExistence type="predicted"/>
<accession>A0A7Y0Q5F9</accession>
<dbReference type="AlphaFoldDB" id="A0A7Y0Q5F9"/>
<evidence type="ECO:0000259" key="1">
    <source>
        <dbReference type="PROSITE" id="PS50965"/>
    </source>
</evidence>
<organism evidence="2 3">
    <name type="scientific">Sulfobacillus harzensis</name>
    <dbReference type="NCBI Taxonomy" id="2729629"/>
    <lineage>
        <taxon>Bacteria</taxon>
        <taxon>Bacillati</taxon>
        <taxon>Bacillota</taxon>
        <taxon>Clostridia</taxon>
        <taxon>Eubacteriales</taxon>
        <taxon>Clostridiales Family XVII. Incertae Sedis</taxon>
        <taxon>Sulfobacillus</taxon>
    </lineage>
</organism>
<evidence type="ECO:0000313" key="3">
    <source>
        <dbReference type="Proteomes" id="UP000533476"/>
    </source>
</evidence>
<feature type="domain" description="NERD" evidence="1">
    <location>
        <begin position="64"/>
        <end position="179"/>
    </location>
</feature>
<sequence length="193" mass="22325">MARVFTQSDDQKSAFLKRIEEKETAKVQQVRERVDAETPKILHWAFKPLATAMARTKQRHDSQQGARGEFAVSLRLWARLPKSWAIISDVVLEYKPGEYAQIDHIAIGPGGIFLIETKAWDGAVLLKNDQCFRKEAGKWVKTHSPIHQHKTHQRRFHQWYVLHELPQPLPPLSHLSCSHRPRGWWPTSAPCRS</sequence>